<dbReference type="EMBL" id="NRGR01000050">
    <property type="protein sequence ID" value="PCC37625.1"/>
    <property type="molecule type" value="Genomic_DNA"/>
</dbReference>
<dbReference type="Proteomes" id="UP000218598">
    <property type="component" value="Unassembled WGS sequence"/>
</dbReference>
<dbReference type="Gene3D" id="3.10.180.10">
    <property type="entry name" value="2,3-Dihydroxybiphenyl 1,2-Dioxygenase, domain 1"/>
    <property type="match status" value="2"/>
</dbReference>
<name>A0A2A3YET8_9MICO</name>
<keyword evidence="3" id="KW-1185">Reference proteome</keyword>
<dbReference type="InterPro" id="IPR052164">
    <property type="entry name" value="Anthracycline_SecMetBiosynth"/>
</dbReference>
<evidence type="ECO:0000259" key="1">
    <source>
        <dbReference type="PROSITE" id="PS51819"/>
    </source>
</evidence>
<gene>
    <name evidence="2" type="ORF">CIK66_18370</name>
</gene>
<feature type="domain" description="VOC" evidence="1">
    <location>
        <begin position="140"/>
        <end position="258"/>
    </location>
</feature>
<organism evidence="2 3">
    <name type="scientific">Brachybacterium alimentarium</name>
    <dbReference type="NCBI Taxonomy" id="47845"/>
    <lineage>
        <taxon>Bacteria</taxon>
        <taxon>Bacillati</taxon>
        <taxon>Actinomycetota</taxon>
        <taxon>Actinomycetes</taxon>
        <taxon>Micrococcales</taxon>
        <taxon>Dermabacteraceae</taxon>
        <taxon>Brachybacterium</taxon>
    </lineage>
</organism>
<dbReference type="SUPFAM" id="SSF54593">
    <property type="entry name" value="Glyoxalase/Bleomycin resistance protein/Dihydroxybiphenyl dioxygenase"/>
    <property type="match status" value="2"/>
</dbReference>
<dbReference type="Pfam" id="PF00903">
    <property type="entry name" value="Glyoxalase"/>
    <property type="match status" value="2"/>
</dbReference>
<dbReference type="PROSITE" id="PS51819">
    <property type="entry name" value="VOC"/>
    <property type="match status" value="1"/>
</dbReference>
<reference evidence="2 3" key="1">
    <citation type="journal article" date="2017" name="Elife">
        <title>Extensive horizontal gene transfer in cheese-associated bacteria.</title>
        <authorList>
            <person name="Bonham K.S."/>
            <person name="Wolfe B.E."/>
            <person name="Dutton R.J."/>
        </authorList>
    </citation>
    <scope>NUCLEOTIDE SEQUENCE [LARGE SCALE GENOMIC DNA]</scope>
    <source>
        <strain evidence="2 3">341_9</strain>
    </source>
</reference>
<dbReference type="RefSeq" id="WP_096197996.1">
    <property type="nucleotide sequence ID" value="NZ_BAAAIQ010000022.1"/>
</dbReference>
<dbReference type="PANTHER" id="PTHR33993:SF14">
    <property type="entry name" value="GB|AAF24581.1"/>
    <property type="match status" value="1"/>
</dbReference>
<dbReference type="CDD" id="cd07247">
    <property type="entry name" value="SgaA_N_like"/>
    <property type="match status" value="2"/>
</dbReference>
<dbReference type="InterPro" id="IPR029068">
    <property type="entry name" value="Glyas_Bleomycin-R_OHBP_Dase"/>
</dbReference>
<protein>
    <submittedName>
        <fullName evidence="2">Lactoylglutathione lyase</fullName>
    </submittedName>
</protein>
<dbReference type="PANTHER" id="PTHR33993">
    <property type="entry name" value="GLYOXALASE-RELATED"/>
    <property type="match status" value="1"/>
</dbReference>
<dbReference type="InterPro" id="IPR037523">
    <property type="entry name" value="VOC_core"/>
</dbReference>
<evidence type="ECO:0000313" key="2">
    <source>
        <dbReference type="EMBL" id="PCC37625.1"/>
    </source>
</evidence>
<dbReference type="OrthoDB" id="9793039at2"/>
<dbReference type="GO" id="GO:0016829">
    <property type="term" value="F:lyase activity"/>
    <property type="evidence" value="ECO:0007669"/>
    <property type="project" value="UniProtKB-KW"/>
</dbReference>
<comment type="caution">
    <text evidence="2">The sequence shown here is derived from an EMBL/GenBank/DDBJ whole genome shotgun (WGS) entry which is preliminary data.</text>
</comment>
<proteinExistence type="predicted"/>
<accession>A0A2A3YET8</accession>
<sequence>MTRTTGTSTWTDLSVTDLPAAKAFYAGLFDWEFEDLGEDFHHYHLIRREGALVGGLMDVTGMTCPEGKPLEAEWGVFLEVDDVDSRAQKVTAAGGTLVMPPDSLSDFGRMCVALDATGAVIGLWQSGTNQGFEFTGGPGSPVWFELMTHQFDTADAFYTEVFDANLVPMSDPMEDTSFRYWTNGPGEQASWGLGDATGVMPEAAAGWRVYFGVEASEPALAKVAELGGTVLDGPVDSPFGRIATIADPCGASFQISAMSEAVPEG</sequence>
<dbReference type="AlphaFoldDB" id="A0A2A3YET8"/>
<evidence type="ECO:0000313" key="3">
    <source>
        <dbReference type="Proteomes" id="UP000218598"/>
    </source>
</evidence>
<dbReference type="InterPro" id="IPR004360">
    <property type="entry name" value="Glyas_Fos-R_dOase_dom"/>
</dbReference>
<keyword evidence="2" id="KW-0456">Lyase</keyword>